<protein>
    <recommendedName>
        <fullName evidence="3">Protein ANTAGONIST OF LIKE HETEROCHROMATIN PROTEIN 1-like</fullName>
    </recommendedName>
</protein>
<sequence length="147" mass="17213">MKTDEDMFFRYYRMSPKQFAELHSIVRSDLRRNFVCREPLCSEERLAITLRYLSSGMAIKQIALTFRVAPATCRLVIHNACRVIWKHLEPLYLPEPGSAQWEESAQEFSRRWNFPHCVGAVDGKHVQITAPRNSGSRFFNYKVLFTP</sequence>
<dbReference type="Proteomes" id="UP001321473">
    <property type="component" value="Unassembled WGS sequence"/>
</dbReference>
<evidence type="ECO:0008006" key="3">
    <source>
        <dbReference type="Google" id="ProtNLM"/>
    </source>
</evidence>
<evidence type="ECO:0000313" key="2">
    <source>
        <dbReference type="Proteomes" id="UP001321473"/>
    </source>
</evidence>
<gene>
    <name evidence="1" type="ORF">V5799_029760</name>
</gene>
<comment type="caution">
    <text evidence="1">The sequence shown here is derived from an EMBL/GenBank/DDBJ whole genome shotgun (WGS) entry which is preliminary data.</text>
</comment>
<accession>A0AAQ4EQB2</accession>
<name>A0AAQ4EQB2_AMBAM</name>
<evidence type="ECO:0000313" key="1">
    <source>
        <dbReference type="EMBL" id="KAK8776895.1"/>
    </source>
</evidence>
<proteinExistence type="predicted"/>
<dbReference type="AlphaFoldDB" id="A0AAQ4EQB2"/>
<organism evidence="1 2">
    <name type="scientific">Amblyomma americanum</name>
    <name type="common">Lone star tick</name>
    <dbReference type="NCBI Taxonomy" id="6943"/>
    <lineage>
        <taxon>Eukaryota</taxon>
        <taxon>Metazoa</taxon>
        <taxon>Ecdysozoa</taxon>
        <taxon>Arthropoda</taxon>
        <taxon>Chelicerata</taxon>
        <taxon>Arachnida</taxon>
        <taxon>Acari</taxon>
        <taxon>Parasitiformes</taxon>
        <taxon>Ixodida</taxon>
        <taxon>Ixodoidea</taxon>
        <taxon>Ixodidae</taxon>
        <taxon>Amblyomminae</taxon>
        <taxon>Amblyomma</taxon>
    </lineage>
</organism>
<reference evidence="1 2" key="1">
    <citation type="journal article" date="2023" name="Arcadia Sci">
        <title>De novo assembly of a long-read Amblyomma americanum tick genome.</title>
        <authorList>
            <person name="Chou S."/>
            <person name="Poskanzer K.E."/>
            <person name="Rollins M."/>
            <person name="Thuy-Boun P.S."/>
        </authorList>
    </citation>
    <scope>NUCLEOTIDE SEQUENCE [LARGE SCALE GENOMIC DNA]</scope>
    <source>
        <strain evidence="1">F_SG_1</strain>
        <tissue evidence="1">Salivary glands</tissue>
    </source>
</reference>
<dbReference type="EMBL" id="JARKHS020012444">
    <property type="protein sequence ID" value="KAK8776895.1"/>
    <property type="molecule type" value="Genomic_DNA"/>
</dbReference>
<keyword evidence="2" id="KW-1185">Reference proteome</keyword>